<sequence>MDQRCWLDGSGFWGLCFLLLMVTVIHGGSAVWRTCACVALHNRCVDRVNGYTKSSGLAVVSLFFSGYSVVFCSVLSARTHPITTHSSHSTASMTRRAKHRREDTATRAMAEIPH</sequence>
<reference evidence="3 4" key="1">
    <citation type="submission" date="2018-07" db="EMBL/GenBank/DDBJ databases">
        <title>Draft Genome Assemblies for Five Robust Yarrowia lipolytica Strains Exhibiting High Lipid Production and Pentose Sugar Utilization and Sugar Alcohol Secretion from Undetoxified Lignocellulosic Biomass Hydrolysates.</title>
        <authorList>
            <consortium name="DOE Joint Genome Institute"/>
            <person name="Walker C."/>
            <person name="Ryu S."/>
            <person name="Na H."/>
            <person name="Zane M."/>
            <person name="LaButti K."/>
            <person name="Lipzen A."/>
            <person name="Haridas S."/>
            <person name="Barry K."/>
            <person name="Grigoriev I.V."/>
            <person name="Quarterman J."/>
            <person name="Slininger P."/>
            <person name="Dien B."/>
            <person name="Trinh C.T."/>
        </authorList>
    </citation>
    <scope>NUCLEOTIDE SEQUENCE [LARGE SCALE GENOMIC DNA]</scope>
    <source>
        <strain evidence="3 4">YB392</strain>
    </source>
</reference>
<evidence type="ECO:0000313" key="3">
    <source>
        <dbReference type="EMBL" id="RDW22709.1"/>
    </source>
</evidence>
<dbReference type="Proteomes" id="UP000256601">
    <property type="component" value="Unassembled WGS sequence"/>
</dbReference>
<accession>A0A371BXD2</accession>
<protein>
    <submittedName>
        <fullName evidence="3">Uncharacterized protein</fullName>
    </submittedName>
</protein>
<dbReference type="EMBL" id="KZ859167">
    <property type="protein sequence ID" value="RDW22709.1"/>
    <property type="molecule type" value="Genomic_DNA"/>
</dbReference>
<gene>
    <name evidence="3" type="ORF">B0I71DRAFT_22590</name>
</gene>
<organism evidence="3 4">
    <name type="scientific">Yarrowia lipolytica</name>
    <name type="common">Candida lipolytica</name>
    <dbReference type="NCBI Taxonomy" id="4952"/>
    <lineage>
        <taxon>Eukaryota</taxon>
        <taxon>Fungi</taxon>
        <taxon>Dikarya</taxon>
        <taxon>Ascomycota</taxon>
        <taxon>Saccharomycotina</taxon>
        <taxon>Dipodascomycetes</taxon>
        <taxon>Dipodascales</taxon>
        <taxon>Dipodascales incertae sedis</taxon>
        <taxon>Yarrowia</taxon>
    </lineage>
</organism>
<keyword evidence="2" id="KW-0472">Membrane</keyword>
<evidence type="ECO:0000256" key="2">
    <source>
        <dbReference type="SAM" id="Phobius"/>
    </source>
</evidence>
<feature type="transmembrane region" description="Helical" evidence="2">
    <location>
        <begin position="56"/>
        <end position="77"/>
    </location>
</feature>
<feature type="transmembrane region" description="Helical" evidence="2">
    <location>
        <begin position="12"/>
        <end position="35"/>
    </location>
</feature>
<name>A0A371BXD2_YARLL</name>
<keyword evidence="2" id="KW-0812">Transmembrane</keyword>
<feature type="compositionally biased region" description="Low complexity" evidence="1">
    <location>
        <begin position="84"/>
        <end position="94"/>
    </location>
</feature>
<evidence type="ECO:0000256" key="1">
    <source>
        <dbReference type="SAM" id="MobiDB-lite"/>
    </source>
</evidence>
<proteinExistence type="predicted"/>
<dbReference type="AlphaFoldDB" id="A0A371BXD2"/>
<feature type="region of interest" description="Disordered" evidence="1">
    <location>
        <begin position="84"/>
        <end position="114"/>
    </location>
</feature>
<evidence type="ECO:0000313" key="4">
    <source>
        <dbReference type="Proteomes" id="UP000256601"/>
    </source>
</evidence>
<keyword evidence="2" id="KW-1133">Transmembrane helix</keyword>